<reference evidence="3" key="3">
    <citation type="journal article" date="2017" name="Nature">
        <title>Genome sequence of the progenitor of the wheat D genome Aegilops tauschii.</title>
        <authorList>
            <person name="Luo M.C."/>
            <person name="Gu Y.Q."/>
            <person name="Puiu D."/>
            <person name="Wang H."/>
            <person name="Twardziok S.O."/>
            <person name="Deal K.R."/>
            <person name="Huo N."/>
            <person name="Zhu T."/>
            <person name="Wang L."/>
            <person name="Wang Y."/>
            <person name="McGuire P.E."/>
            <person name="Liu S."/>
            <person name="Long H."/>
            <person name="Ramasamy R.K."/>
            <person name="Rodriguez J.C."/>
            <person name="Van S.L."/>
            <person name="Yuan L."/>
            <person name="Wang Z."/>
            <person name="Xia Z."/>
            <person name="Xiao L."/>
            <person name="Anderson O.D."/>
            <person name="Ouyang S."/>
            <person name="Liang Y."/>
            <person name="Zimin A.V."/>
            <person name="Pertea G."/>
            <person name="Qi P."/>
            <person name="Bennetzen J.L."/>
            <person name="Dai X."/>
            <person name="Dawson M.W."/>
            <person name="Muller H.G."/>
            <person name="Kugler K."/>
            <person name="Rivarola-Duarte L."/>
            <person name="Spannagl M."/>
            <person name="Mayer K.F.X."/>
            <person name="Lu F.H."/>
            <person name="Bevan M.W."/>
            <person name="Leroy P."/>
            <person name="Li P."/>
            <person name="You F.M."/>
            <person name="Sun Q."/>
            <person name="Liu Z."/>
            <person name="Lyons E."/>
            <person name="Wicker T."/>
            <person name="Salzberg S.L."/>
            <person name="Devos K.M."/>
            <person name="Dvorak J."/>
        </authorList>
    </citation>
    <scope>NUCLEOTIDE SEQUENCE [LARGE SCALE GENOMIC DNA]</scope>
    <source>
        <strain evidence="3">cv. AL8/78</strain>
    </source>
</reference>
<protein>
    <recommendedName>
        <fullName evidence="2">Glutaredoxin domain-containing protein</fullName>
    </recommendedName>
</protein>
<evidence type="ECO:0000259" key="2">
    <source>
        <dbReference type="Pfam" id="PF00462"/>
    </source>
</evidence>
<dbReference type="PANTHER" id="PTHR45669">
    <property type="entry name" value="GLUTAREDOXIN DOMAIN-CONTAINING CYSTEINE-RICH PROTEIN CG12206-RELATED"/>
    <property type="match status" value="1"/>
</dbReference>
<dbReference type="InterPro" id="IPR036249">
    <property type="entry name" value="Thioredoxin-like_sf"/>
</dbReference>
<feature type="domain" description="Glutaredoxin" evidence="2">
    <location>
        <begin position="184"/>
        <end position="251"/>
    </location>
</feature>
<proteinExistence type="predicted"/>
<feature type="compositionally biased region" description="Basic and acidic residues" evidence="1">
    <location>
        <begin position="141"/>
        <end position="150"/>
    </location>
</feature>
<reference evidence="4" key="1">
    <citation type="journal article" date="2014" name="Science">
        <title>Ancient hybridizations among the ancestral genomes of bread wheat.</title>
        <authorList>
            <consortium name="International Wheat Genome Sequencing Consortium,"/>
            <person name="Marcussen T."/>
            <person name="Sandve S.R."/>
            <person name="Heier L."/>
            <person name="Spannagl M."/>
            <person name="Pfeifer M."/>
            <person name="Jakobsen K.S."/>
            <person name="Wulff B.B."/>
            <person name="Steuernagel B."/>
            <person name="Mayer K.F."/>
            <person name="Olsen O.A."/>
        </authorList>
    </citation>
    <scope>NUCLEOTIDE SEQUENCE [LARGE SCALE GENOMIC DNA]</scope>
    <source>
        <strain evidence="4">cv. AL8/78</strain>
    </source>
</reference>
<reference evidence="3" key="4">
    <citation type="submission" date="2019-03" db="UniProtKB">
        <authorList>
            <consortium name="EnsemblPlants"/>
        </authorList>
    </citation>
    <scope>IDENTIFICATION</scope>
</reference>
<dbReference type="PANTHER" id="PTHR45669:SF22">
    <property type="entry name" value="GLUTAREDOXIN DOMAIN-CONTAINING CYSTEINE-RICH PROTEIN CG12206-RELATED"/>
    <property type="match status" value="1"/>
</dbReference>
<keyword evidence="4" id="KW-1185">Reference proteome</keyword>
<dbReference type="CDD" id="cd03031">
    <property type="entry name" value="GRX_GRX_like"/>
    <property type="match status" value="1"/>
</dbReference>
<organism evidence="3 4">
    <name type="scientific">Aegilops tauschii subsp. strangulata</name>
    <name type="common">Goatgrass</name>
    <dbReference type="NCBI Taxonomy" id="200361"/>
    <lineage>
        <taxon>Eukaryota</taxon>
        <taxon>Viridiplantae</taxon>
        <taxon>Streptophyta</taxon>
        <taxon>Embryophyta</taxon>
        <taxon>Tracheophyta</taxon>
        <taxon>Spermatophyta</taxon>
        <taxon>Magnoliopsida</taxon>
        <taxon>Liliopsida</taxon>
        <taxon>Poales</taxon>
        <taxon>Poaceae</taxon>
        <taxon>BOP clade</taxon>
        <taxon>Pooideae</taxon>
        <taxon>Triticodae</taxon>
        <taxon>Triticeae</taxon>
        <taxon>Triticinae</taxon>
        <taxon>Aegilops</taxon>
    </lineage>
</organism>
<feature type="region of interest" description="Disordered" evidence="1">
    <location>
        <begin position="1"/>
        <end position="33"/>
    </location>
</feature>
<reference evidence="3" key="5">
    <citation type="journal article" date="2021" name="G3 (Bethesda)">
        <title>Aegilops tauschii genome assembly Aet v5.0 features greater sequence contiguity and improved annotation.</title>
        <authorList>
            <person name="Wang L."/>
            <person name="Zhu T."/>
            <person name="Rodriguez J.C."/>
            <person name="Deal K.R."/>
            <person name="Dubcovsky J."/>
            <person name="McGuire P.E."/>
            <person name="Lux T."/>
            <person name="Spannagl M."/>
            <person name="Mayer K.F.X."/>
            <person name="Baldrich P."/>
            <person name="Meyers B.C."/>
            <person name="Huo N."/>
            <person name="Gu Y.Q."/>
            <person name="Zhou H."/>
            <person name="Devos K.M."/>
            <person name="Bennetzen J.L."/>
            <person name="Unver T."/>
            <person name="Budak H."/>
            <person name="Gulick P.J."/>
            <person name="Galiba G."/>
            <person name="Kalapos B."/>
            <person name="Nelson D.R."/>
            <person name="Li P."/>
            <person name="You F.M."/>
            <person name="Luo M.C."/>
            <person name="Dvorak J."/>
        </authorList>
    </citation>
    <scope>NUCLEOTIDE SEQUENCE [LARGE SCALE GENOMIC DNA]</scope>
    <source>
        <strain evidence="3">cv. AL8/78</strain>
    </source>
</reference>
<dbReference type="Gene3D" id="3.40.30.10">
    <property type="entry name" value="Glutaredoxin"/>
    <property type="match status" value="1"/>
</dbReference>
<dbReference type="STRING" id="200361.A0A452XZQ1"/>
<reference evidence="4" key="2">
    <citation type="journal article" date="2017" name="Nat. Plants">
        <title>The Aegilops tauschii genome reveals multiple impacts of transposons.</title>
        <authorList>
            <person name="Zhao G."/>
            <person name="Zou C."/>
            <person name="Li K."/>
            <person name="Wang K."/>
            <person name="Li T."/>
            <person name="Gao L."/>
            <person name="Zhang X."/>
            <person name="Wang H."/>
            <person name="Yang Z."/>
            <person name="Liu X."/>
            <person name="Jiang W."/>
            <person name="Mao L."/>
            <person name="Kong X."/>
            <person name="Jiao Y."/>
            <person name="Jia J."/>
        </authorList>
    </citation>
    <scope>NUCLEOTIDE SEQUENCE [LARGE SCALE GENOMIC DNA]</scope>
    <source>
        <strain evidence="4">cv. AL8/78</strain>
    </source>
</reference>
<evidence type="ECO:0000256" key="1">
    <source>
        <dbReference type="SAM" id="MobiDB-lite"/>
    </source>
</evidence>
<dbReference type="Gramene" id="AET1Gv20232600.2">
    <property type="protein sequence ID" value="AET1Gv20232600.2"/>
    <property type="gene ID" value="AET1Gv20232600"/>
</dbReference>
<name>A0A452XZQ1_AEGTS</name>
<feature type="region of interest" description="Disordered" evidence="1">
    <location>
        <begin position="75"/>
        <end position="112"/>
    </location>
</feature>
<dbReference type="SUPFAM" id="SSF52833">
    <property type="entry name" value="Thioredoxin-like"/>
    <property type="match status" value="1"/>
</dbReference>
<evidence type="ECO:0000313" key="3">
    <source>
        <dbReference type="EnsemblPlants" id="AET1Gv20232600.2"/>
    </source>
</evidence>
<dbReference type="PROSITE" id="PS51354">
    <property type="entry name" value="GLUTAREDOXIN_2"/>
    <property type="match status" value="1"/>
</dbReference>
<dbReference type="Proteomes" id="UP000015105">
    <property type="component" value="Chromosome 1D"/>
</dbReference>
<feature type="region of interest" description="Disordered" evidence="1">
    <location>
        <begin position="125"/>
        <end position="154"/>
    </location>
</feature>
<dbReference type="InterPro" id="IPR002109">
    <property type="entry name" value="Glutaredoxin"/>
</dbReference>
<dbReference type="EnsemblPlants" id="AET1Gv20232600.2">
    <property type="protein sequence ID" value="AET1Gv20232600.2"/>
    <property type="gene ID" value="AET1Gv20232600"/>
</dbReference>
<dbReference type="AlphaFoldDB" id="A0A452XZQ1"/>
<accession>A0A452XZQ1</accession>
<feature type="compositionally biased region" description="Pro residues" evidence="1">
    <location>
        <begin position="81"/>
        <end position="95"/>
    </location>
</feature>
<evidence type="ECO:0000313" key="4">
    <source>
        <dbReference type="Proteomes" id="UP000015105"/>
    </source>
</evidence>
<dbReference type="Pfam" id="PF00462">
    <property type="entry name" value="Glutaredoxin"/>
    <property type="match status" value="1"/>
</dbReference>
<dbReference type="Pfam" id="PF23733">
    <property type="entry name" value="GRXCR1-2_C"/>
    <property type="match status" value="1"/>
</dbReference>
<sequence>SQVSTTAPQPAEQAGAEERAESSPPTVDRSMGCVSSTFTEDDERRIIGVSASASHIVSLTSSTYGILTYNLTASPSTTKSTPPPPPPPPPVPPLSLPSCRAKPKPPSDEQPEAEVINSWELMAGLHDPSTPAKSKSPRGPARREAGDRPPRPIRFPLRAIDGNAAARVPPPPQRCPPGGARCAVLYTTTLRAVRATFEACNAARAALQSHGVAFRERDVSMDRGFRDELRALLLPGAPAALPRLFVRGRHVGGAEEVLRLDEEGALAPLLEGLPRARSHGCCDGCGGMRFLPCFDCSGSRKVLSGVGAAVKGRPERGVVLRCRECNENGLVLCPICS</sequence>